<name>A0A381RY50_9ZZZZ</name>
<protein>
    <submittedName>
        <fullName evidence="1">Uncharacterized protein</fullName>
    </submittedName>
</protein>
<proteinExistence type="predicted"/>
<sequence length="543" mass="62303">MNWTNRSLLLFSFCACLYGRELSVKNSYDALFHSSRPVHATLHINNLIRQGAIGLTDLEKVRLNEIGLSVHGNEIIVLKSTVLDQIYDTEHFRFFYTLDESSNDAVENEDYVTNMGAVFEEVWSFYIDSMGFDPPPLNPNNDHDLYEIYIEYLSPTYFGLTFGEGSGESCHGFIKMRNSYTASQFNNHTVLENIQVTAVHEFFHSIQFGYNCYEKFWFMEASATWSEDELYDNINDFYRYIPNFFSNPNHAIGTEGTFMYGTCIFFQYIDEHLGGRETIRKSWDYSRDYASPVNDISFLAIDAALQENNFSFEIAYNQMRIANQILSSSENAGVYSYEEADGYLTVVSPPPKEDYFFFEKGDIESIDNYSLQLYESHYYSLSTETPVAISLTEVNGEFSFTSIVKINGTDQWIVKSGLEQNIDPEIGIEWITLIVSALGENENDWDYSLSLSDGYSEDFTFYPPYPNPSIGQSVNFEFQVITEQTIDFQIVDILGQNIWGFSSHYSKPEVITITWDGNNQSGQRVANGVYFGIMEGKSDQKVF</sequence>
<feature type="non-terminal residue" evidence="1">
    <location>
        <position position="1"/>
    </location>
</feature>
<reference evidence="1" key="1">
    <citation type="submission" date="2018-05" db="EMBL/GenBank/DDBJ databases">
        <authorList>
            <person name="Lanie J.A."/>
            <person name="Ng W.-L."/>
            <person name="Kazmierczak K.M."/>
            <person name="Andrzejewski T.M."/>
            <person name="Davidsen T.M."/>
            <person name="Wayne K.J."/>
            <person name="Tettelin H."/>
            <person name="Glass J.I."/>
            <person name="Rusch D."/>
            <person name="Podicherti R."/>
            <person name="Tsui H.-C.T."/>
            <person name="Winkler M.E."/>
        </authorList>
    </citation>
    <scope>NUCLEOTIDE SEQUENCE</scope>
</reference>
<accession>A0A381RY50</accession>
<dbReference type="EMBL" id="UINC01002182">
    <property type="protein sequence ID" value="SUZ93853.1"/>
    <property type="molecule type" value="Genomic_DNA"/>
</dbReference>
<feature type="non-terminal residue" evidence="1">
    <location>
        <position position="543"/>
    </location>
</feature>
<gene>
    <name evidence="1" type="ORF">METZ01_LOCUS46707</name>
</gene>
<dbReference type="Gene3D" id="2.60.40.4070">
    <property type="match status" value="1"/>
</dbReference>
<dbReference type="InterPro" id="IPR045690">
    <property type="entry name" value="DUF6055"/>
</dbReference>
<dbReference type="AlphaFoldDB" id="A0A381RY50"/>
<evidence type="ECO:0000313" key="1">
    <source>
        <dbReference type="EMBL" id="SUZ93853.1"/>
    </source>
</evidence>
<organism evidence="1">
    <name type="scientific">marine metagenome</name>
    <dbReference type="NCBI Taxonomy" id="408172"/>
    <lineage>
        <taxon>unclassified sequences</taxon>
        <taxon>metagenomes</taxon>
        <taxon>ecological metagenomes</taxon>
    </lineage>
</organism>
<dbReference type="Pfam" id="PF19527">
    <property type="entry name" value="DUF6055"/>
    <property type="match status" value="1"/>
</dbReference>
<dbReference type="NCBIfam" id="NF045524">
    <property type="entry name" value="MXAN_6640_HExxH"/>
    <property type="match status" value="1"/>
</dbReference>